<gene>
    <name evidence="5" type="ORF">HNR25_003616</name>
</gene>
<dbReference type="InterPro" id="IPR008928">
    <property type="entry name" value="6-hairpin_glycosidase_sf"/>
</dbReference>
<feature type="domain" description="Non-reducing end beta-L-arabinofuranosidase-like GH127 middle" evidence="3">
    <location>
        <begin position="432"/>
        <end position="497"/>
    </location>
</feature>
<dbReference type="Proteomes" id="UP000578077">
    <property type="component" value="Unassembled WGS sequence"/>
</dbReference>
<dbReference type="GO" id="GO:0005975">
    <property type="term" value="P:carbohydrate metabolic process"/>
    <property type="evidence" value="ECO:0007669"/>
    <property type="project" value="InterPro"/>
</dbReference>
<evidence type="ECO:0000259" key="2">
    <source>
        <dbReference type="Pfam" id="PF07944"/>
    </source>
</evidence>
<organism evidence="5 6">
    <name type="scientific">Streptomonospora salina</name>
    <dbReference type="NCBI Taxonomy" id="104205"/>
    <lineage>
        <taxon>Bacteria</taxon>
        <taxon>Bacillati</taxon>
        <taxon>Actinomycetota</taxon>
        <taxon>Actinomycetes</taxon>
        <taxon>Streptosporangiales</taxon>
        <taxon>Nocardiopsidaceae</taxon>
        <taxon>Streptomonospora</taxon>
    </lineage>
</organism>
<evidence type="ECO:0000313" key="5">
    <source>
        <dbReference type="EMBL" id="MBB5999865.1"/>
    </source>
</evidence>
<protein>
    <submittedName>
        <fullName evidence="5">DUF1680 family protein</fullName>
    </submittedName>
</protein>
<proteinExistence type="predicted"/>
<dbReference type="InterPro" id="IPR012878">
    <property type="entry name" value="Beta-AFase-like_GH127_cat"/>
</dbReference>
<dbReference type="Pfam" id="PF20737">
    <property type="entry name" value="Glyco_hydro127C"/>
    <property type="match status" value="1"/>
</dbReference>
<dbReference type="InterPro" id="IPR049174">
    <property type="entry name" value="Beta-AFase-like"/>
</dbReference>
<keyword evidence="6" id="KW-1185">Reference proteome</keyword>
<accession>A0A841E9R6</accession>
<comment type="caution">
    <text evidence="5">The sequence shown here is derived from an EMBL/GenBank/DDBJ whole genome shotgun (WGS) entry which is preliminary data.</text>
</comment>
<reference evidence="5 6" key="1">
    <citation type="submission" date="2020-08" db="EMBL/GenBank/DDBJ databases">
        <title>Sequencing the genomes of 1000 actinobacteria strains.</title>
        <authorList>
            <person name="Klenk H.-P."/>
        </authorList>
    </citation>
    <scope>NUCLEOTIDE SEQUENCE [LARGE SCALE GENOMIC DNA]</scope>
    <source>
        <strain evidence="5 6">DSM 44593</strain>
    </source>
</reference>
<dbReference type="RefSeq" id="WP_312862607.1">
    <property type="nucleotide sequence ID" value="NZ_BAABKT010000001.1"/>
</dbReference>
<feature type="domain" description="Non-reducing end beta-L-arabinofuranosidase-like GH127 catalytic" evidence="2">
    <location>
        <begin position="34"/>
        <end position="419"/>
    </location>
</feature>
<evidence type="ECO:0000259" key="3">
    <source>
        <dbReference type="Pfam" id="PF20736"/>
    </source>
</evidence>
<feature type="region of interest" description="Disordered" evidence="1">
    <location>
        <begin position="592"/>
        <end position="622"/>
    </location>
</feature>
<dbReference type="EMBL" id="JACHLY010000001">
    <property type="protein sequence ID" value="MBB5999865.1"/>
    <property type="molecule type" value="Genomic_DNA"/>
</dbReference>
<dbReference type="PANTHER" id="PTHR43465:SF2">
    <property type="entry name" value="DUF1680 DOMAIN PROTEIN (AFU_ORTHOLOGUE AFUA_1G08910)"/>
    <property type="match status" value="1"/>
</dbReference>
<dbReference type="InterPro" id="IPR049049">
    <property type="entry name" value="Beta-AFase-like_GH127_C"/>
</dbReference>
<evidence type="ECO:0000313" key="6">
    <source>
        <dbReference type="Proteomes" id="UP000578077"/>
    </source>
</evidence>
<dbReference type="Pfam" id="PF20736">
    <property type="entry name" value="Glyco_hydro127M"/>
    <property type="match status" value="1"/>
</dbReference>
<evidence type="ECO:0000256" key="1">
    <source>
        <dbReference type="SAM" id="MobiDB-lite"/>
    </source>
</evidence>
<dbReference type="Pfam" id="PF07944">
    <property type="entry name" value="Beta-AFase-like_GH127_cat"/>
    <property type="match status" value="1"/>
</dbReference>
<dbReference type="SUPFAM" id="SSF48208">
    <property type="entry name" value="Six-hairpin glycosidases"/>
    <property type="match status" value="1"/>
</dbReference>
<sequence length="656" mass="71739">MENDTRTRTRAVAVAPATGPRRGIGLDEFRPAGGFWERMQRSNARNTLRHCLDWVDRLGWIANFDRVSQGATDGPRPGWPFSDSEIYKLAEALAWEYGRLGEDWVNTVLESLVDRIAAAQDGDGYLNTCFGHAGQRSRYTDLESGHELYCTGHLLQAAVARARTVGPDKLVEVARRAADHVCREFGPAGRAGLCGHPEIELGLAELGRVLDEPRYTEQARLFVERRGHGTLRPIALLDAAYFQDDVPVREAEVWRGHAVRALYLAAGTADVAADTGDTGLLDAVERQWRRTVERRTYLTGGMGSRHQDEGFGEDWELPPDRAYCETCAGIASVMVSWRLYLATGDVRYADLMERTLYNVVAASPAPDGRAFFYANPLHQRTAAADAGPDRVNPRAEGGVRAPWFDVSCCPTNLARTLATWQCYAASVEGDTVTLLQYAAGELRLALDGGDLVLRITTAYPDDGAVRIEVVDAPDREVHLRLRVPHWAHGATLTDGAGARGVAPGWAPARSTLTPGSVLDLHLPVEPRLSRPDPRIDAVRGCVAVERGPLVLCAESLDLPEAWALEDVRLDTARPPRAEGDGAVVRMAAVRPAPPPPDAAGYPPYRSSAPQLRGGSEDSEPAWRDVPLVPYYRWARRGSSAMRVFLPEAQNGARGRG</sequence>
<feature type="domain" description="Non-reducing end beta-L-arabinofuranosidase-like GH127 C-terminal" evidence="4">
    <location>
        <begin position="526"/>
        <end position="646"/>
    </location>
</feature>
<dbReference type="InterPro" id="IPR049046">
    <property type="entry name" value="Beta-AFase-like_GH127_middle"/>
</dbReference>
<evidence type="ECO:0000259" key="4">
    <source>
        <dbReference type="Pfam" id="PF20737"/>
    </source>
</evidence>
<dbReference type="AlphaFoldDB" id="A0A841E9R6"/>
<name>A0A841E9R6_9ACTN</name>
<dbReference type="PANTHER" id="PTHR43465">
    <property type="entry name" value="DUF1680 DOMAIN PROTEIN (AFU_ORTHOLOGUE AFUA_1G08910)"/>
    <property type="match status" value="1"/>
</dbReference>